<organism evidence="1 2">
    <name type="scientific">Aquimixticola soesokkakensis</name>
    <dbReference type="NCBI Taxonomy" id="1519096"/>
    <lineage>
        <taxon>Bacteria</taxon>
        <taxon>Pseudomonadati</taxon>
        <taxon>Pseudomonadota</taxon>
        <taxon>Alphaproteobacteria</taxon>
        <taxon>Rhodobacterales</taxon>
        <taxon>Paracoccaceae</taxon>
        <taxon>Aquimixticola</taxon>
    </lineage>
</organism>
<dbReference type="EMBL" id="FWFS01000015">
    <property type="protein sequence ID" value="SLN69482.1"/>
    <property type="molecule type" value="Genomic_DNA"/>
</dbReference>
<dbReference type="Proteomes" id="UP000193862">
    <property type="component" value="Unassembled WGS sequence"/>
</dbReference>
<evidence type="ECO:0000313" key="1">
    <source>
        <dbReference type="EMBL" id="SLN69482.1"/>
    </source>
</evidence>
<accession>A0A1Y5TW10</accession>
<keyword evidence="2" id="KW-1185">Reference proteome</keyword>
<gene>
    <name evidence="1" type="ORF">AQS8620_03283</name>
</gene>
<proteinExistence type="predicted"/>
<evidence type="ECO:0000313" key="2">
    <source>
        <dbReference type="Proteomes" id="UP000193862"/>
    </source>
</evidence>
<reference evidence="1 2" key="1">
    <citation type="submission" date="2017-03" db="EMBL/GenBank/DDBJ databases">
        <authorList>
            <person name="Afonso C.L."/>
            <person name="Miller P.J."/>
            <person name="Scott M.A."/>
            <person name="Spackman E."/>
            <person name="Goraichik I."/>
            <person name="Dimitrov K.M."/>
            <person name="Suarez D.L."/>
            <person name="Swayne D.E."/>
        </authorList>
    </citation>
    <scope>NUCLEOTIDE SEQUENCE [LARGE SCALE GENOMIC DNA]</scope>
    <source>
        <strain evidence="1 2">CECT 8620</strain>
    </source>
</reference>
<dbReference type="AlphaFoldDB" id="A0A1Y5TW10"/>
<protein>
    <submittedName>
        <fullName evidence="1">Uncharacterized protein</fullName>
    </submittedName>
</protein>
<sequence length="74" mass="8031">MAINVLIMPAFEVSETCYRYSPKLDDENEQIADLLLGLTNAKKTWGFGLSCTCAMFRAMAGTTSACTGSIANWS</sequence>
<name>A0A1Y5TW10_9RHOB</name>